<protein>
    <submittedName>
        <fullName evidence="2">Uncharacterized protein</fullName>
    </submittedName>
</protein>
<dbReference type="AlphaFoldDB" id="A0A8H5Y3I7"/>
<dbReference type="OrthoDB" id="5428040at2759"/>
<feature type="transmembrane region" description="Helical" evidence="1">
    <location>
        <begin position="208"/>
        <end position="234"/>
    </location>
</feature>
<reference evidence="2 3" key="1">
    <citation type="submission" date="2020-05" db="EMBL/GenBank/DDBJ databases">
        <title>Identification and distribution of gene clusters putatively required for synthesis of sphingolipid metabolism inhibitors in phylogenetically diverse species of the filamentous fungus Fusarium.</title>
        <authorList>
            <person name="Kim H.-S."/>
            <person name="Busman M."/>
            <person name="Brown D.W."/>
            <person name="Divon H."/>
            <person name="Uhlig S."/>
            <person name="Proctor R.H."/>
        </authorList>
    </citation>
    <scope>NUCLEOTIDE SEQUENCE [LARGE SCALE GENOMIC DNA]</scope>
    <source>
        <strain evidence="2 3">NRRL 66235</strain>
    </source>
</reference>
<dbReference type="EMBL" id="JAAOAN010000489">
    <property type="protein sequence ID" value="KAF5705173.1"/>
    <property type="molecule type" value="Genomic_DNA"/>
</dbReference>
<comment type="caution">
    <text evidence="2">The sequence shown here is derived from an EMBL/GenBank/DDBJ whole genome shotgun (WGS) entry which is preliminary data.</text>
</comment>
<evidence type="ECO:0000256" key="1">
    <source>
        <dbReference type="SAM" id="Phobius"/>
    </source>
</evidence>
<keyword evidence="3" id="KW-1185">Reference proteome</keyword>
<dbReference type="Proteomes" id="UP000544331">
    <property type="component" value="Unassembled WGS sequence"/>
</dbReference>
<keyword evidence="1" id="KW-0812">Transmembrane</keyword>
<keyword evidence="1" id="KW-0472">Membrane</keyword>
<evidence type="ECO:0000313" key="3">
    <source>
        <dbReference type="Proteomes" id="UP000544331"/>
    </source>
</evidence>
<evidence type="ECO:0000313" key="2">
    <source>
        <dbReference type="EMBL" id="KAF5705173.1"/>
    </source>
</evidence>
<accession>A0A8H5Y3I7</accession>
<keyword evidence="1" id="KW-1133">Transmembrane helix</keyword>
<proteinExistence type="predicted"/>
<gene>
    <name evidence="2" type="ORF">FMUND_12196</name>
</gene>
<feature type="transmembrane region" description="Helical" evidence="1">
    <location>
        <begin position="168"/>
        <end position="188"/>
    </location>
</feature>
<sequence length="305" mass="34296">MEPKDKRQPGDSYLLVNATLIEYLTDLDSSDLWEPLQWSDSVTPVYLQFTFCMTAYQAQRMEVSATRSTPIVPEPSLHWNTSTSEWSTKAVLRQLGAGASTAERGIFNLASRSWQWPKYPEDTELTGDNFDTVHGLEWVGWDPLHSGVINSAQYSIFSKMASHTKDPALALQAFLTTVCSICYYDRIAMFDEVGPSLQVSLVQVTRPLGWTAFIAVAAVTVLHLILVLSVLLMFRRSGNLSRIKNAWASVSQLLGPVTKDWIRDADTVDDKKVKAWLKGRGLDRMLVGVEYVQGRVYLVEKEKNL</sequence>
<name>A0A8H5Y3I7_9HYPO</name>
<organism evidence="2 3">
    <name type="scientific">Fusarium mundagurra</name>
    <dbReference type="NCBI Taxonomy" id="1567541"/>
    <lineage>
        <taxon>Eukaryota</taxon>
        <taxon>Fungi</taxon>
        <taxon>Dikarya</taxon>
        <taxon>Ascomycota</taxon>
        <taxon>Pezizomycotina</taxon>
        <taxon>Sordariomycetes</taxon>
        <taxon>Hypocreomycetidae</taxon>
        <taxon>Hypocreales</taxon>
        <taxon>Nectriaceae</taxon>
        <taxon>Fusarium</taxon>
        <taxon>Fusarium fujikuroi species complex</taxon>
    </lineage>
</organism>